<feature type="compositionally biased region" description="Acidic residues" evidence="1">
    <location>
        <begin position="62"/>
        <end position="83"/>
    </location>
</feature>
<feature type="non-terminal residue" evidence="2">
    <location>
        <position position="501"/>
    </location>
</feature>
<protein>
    <submittedName>
        <fullName evidence="2">TATA box-binding protein 1</fullName>
    </submittedName>
</protein>
<dbReference type="EMBL" id="LUCM01002258">
    <property type="protein sequence ID" value="KAA0197627.1"/>
    <property type="molecule type" value="Genomic_DNA"/>
</dbReference>
<evidence type="ECO:0000256" key="1">
    <source>
        <dbReference type="SAM" id="MobiDB-lite"/>
    </source>
</evidence>
<organism evidence="2 3">
    <name type="scientific">Fasciolopsis buskii</name>
    <dbReference type="NCBI Taxonomy" id="27845"/>
    <lineage>
        <taxon>Eukaryota</taxon>
        <taxon>Metazoa</taxon>
        <taxon>Spiralia</taxon>
        <taxon>Lophotrochozoa</taxon>
        <taxon>Platyhelminthes</taxon>
        <taxon>Trematoda</taxon>
        <taxon>Digenea</taxon>
        <taxon>Plagiorchiida</taxon>
        <taxon>Echinostomata</taxon>
        <taxon>Echinostomatoidea</taxon>
        <taxon>Fasciolidae</taxon>
        <taxon>Fasciolopsis</taxon>
    </lineage>
</organism>
<name>A0A8E0RZF7_9TREM</name>
<comment type="caution">
    <text evidence="2">The sequence shown here is derived from an EMBL/GenBank/DDBJ whole genome shotgun (WGS) entry which is preliminary data.</text>
</comment>
<feature type="region of interest" description="Disordered" evidence="1">
    <location>
        <begin position="21"/>
        <end position="133"/>
    </location>
</feature>
<reference evidence="2" key="1">
    <citation type="submission" date="2019-05" db="EMBL/GenBank/DDBJ databases">
        <title>Annotation for the trematode Fasciolopsis buski.</title>
        <authorList>
            <person name="Choi Y.-J."/>
        </authorList>
    </citation>
    <scope>NUCLEOTIDE SEQUENCE</scope>
    <source>
        <strain evidence="2">HT</strain>
        <tissue evidence="2">Whole worm</tissue>
    </source>
</reference>
<gene>
    <name evidence="2" type="ORF">FBUS_08158</name>
</gene>
<feature type="compositionally biased region" description="Low complexity" evidence="1">
    <location>
        <begin position="99"/>
        <end position="117"/>
    </location>
</feature>
<dbReference type="Proteomes" id="UP000728185">
    <property type="component" value="Unassembled WGS sequence"/>
</dbReference>
<evidence type="ECO:0000313" key="3">
    <source>
        <dbReference type="Proteomes" id="UP000728185"/>
    </source>
</evidence>
<keyword evidence="3" id="KW-1185">Reference proteome</keyword>
<sequence length="501" mass="52520">LGSSLEAISALVEELVPLAALHQTDEPVSDSDAEEEQQKAEMRAAARRMVFLPEGLPPDEVGFVEDEEDDDPDVDEFDSDSDESSVVAPTRRRAAPVYSTDDSTDSGASIDSGGISTRPKRRRKRRVVSSNYNRSVISTAQSKSLQNYPSGPPLHLMTSREAASLAFAKRASGDIAGARGIVAAAAEIRRQHELGELALPVSSAVPTTDLLPPSTVYSDPTWSRKAVASGSTKRACVVTYSGTEDSSAEATETMTPNQQPQSNVCILPGVTSSILTSVGTLSPSGTTASGAAVAQSTCISTGTVIPQQYMVTQTMSSGLGQPVQTHTSAVLPKVVTYSTPSAVPHSQPQVIRIASPSVPVASTTSQTVTNLSGSNISPAIYPIRLSGPVQQAIIPSVGPKIMSISPSIPTATQFVNVNPLVNAQTYQFYQPNMVISSPAMFPLNGPSVQPGTATIFSGANSGMLVSGMPTCLGSAVIQHPVAQNTTQFYQTYVGQTQTRLP</sequence>
<dbReference type="AlphaFoldDB" id="A0A8E0RZF7"/>
<accession>A0A8E0RZF7</accession>
<proteinExistence type="predicted"/>
<dbReference type="OrthoDB" id="2127950at2759"/>
<evidence type="ECO:0000313" key="2">
    <source>
        <dbReference type="EMBL" id="KAA0197627.1"/>
    </source>
</evidence>
<feature type="compositionally biased region" description="Basic residues" evidence="1">
    <location>
        <begin position="118"/>
        <end position="127"/>
    </location>
</feature>